<proteinExistence type="predicted"/>
<name>A0ABV3J430_9ACTN</name>
<organism evidence="1 2">
    <name type="scientific">Streptomyces roseoverticillatus</name>
    <dbReference type="NCBI Taxonomy" id="66429"/>
    <lineage>
        <taxon>Bacteria</taxon>
        <taxon>Bacillati</taxon>
        <taxon>Actinomycetota</taxon>
        <taxon>Actinomycetes</taxon>
        <taxon>Kitasatosporales</taxon>
        <taxon>Streptomycetaceae</taxon>
        <taxon>Streptomyces</taxon>
    </lineage>
</organism>
<accession>A0ABV3J430</accession>
<protein>
    <recommendedName>
        <fullName evidence="3">DUF86 domain-containing protein</fullName>
    </recommendedName>
</protein>
<dbReference type="Proteomes" id="UP001552479">
    <property type="component" value="Unassembled WGS sequence"/>
</dbReference>
<reference evidence="1 2" key="1">
    <citation type="submission" date="2024-06" db="EMBL/GenBank/DDBJ databases">
        <title>The Natural Products Discovery Center: Release of the First 8490 Sequenced Strains for Exploring Actinobacteria Biosynthetic Diversity.</title>
        <authorList>
            <person name="Kalkreuter E."/>
            <person name="Kautsar S.A."/>
            <person name="Yang D."/>
            <person name="Bader C.D."/>
            <person name="Teijaro C.N."/>
            <person name="Fluegel L."/>
            <person name="Davis C.M."/>
            <person name="Simpson J.R."/>
            <person name="Lauterbach L."/>
            <person name="Steele A.D."/>
            <person name="Gui C."/>
            <person name="Meng S."/>
            <person name="Li G."/>
            <person name="Viehrig K."/>
            <person name="Ye F."/>
            <person name="Su P."/>
            <person name="Kiefer A.F."/>
            <person name="Nichols A."/>
            <person name="Cepeda A.J."/>
            <person name="Yan W."/>
            <person name="Fan B."/>
            <person name="Jiang Y."/>
            <person name="Adhikari A."/>
            <person name="Zheng C.-J."/>
            <person name="Schuster L."/>
            <person name="Cowan T.M."/>
            <person name="Smanski M.J."/>
            <person name="Chevrette M.G."/>
            <person name="De Carvalho L.P.S."/>
            <person name="Shen B."/>
        </authorList>
    </citation>
    <scope>NUCLEOTIDE SEQUENCE [LARGE SCALE GENOMIC DNA]</scope>
    <source>
        <strain evidence="1 2">NPDC053791</strain>
    </source>
</reference>
<evidence type="ECO:0008006" key="3">
    <source>
        <dbReference type="Google" id="ProtNLM"/>
    </source>
</evidence>
<sequence>MDDTDDLDVCRQVAFRTARRDHGATAEVLTVVEELLKDEAEYEFVVALLENLQNLVSHGLDTLRSPDEIRLLLGPRSAVCWDTLSGFWAAVADWRIRTGVPPESAAPLLDVQNEDLRMLLWTANRTLSTGEKLGIADAVRYEKAVGSPIPGYSHITVALRITGQGRP</sequence>
<dbReference type="RefSeq" id="WP_366090313.1">
    <property type="nucleotide sequence ID" value="NZ_JBFASG010000044.1"/>
</dbReference>
<gene>
    <name evidence="1" type="ORF">AB0L03_30440</name>
</gene>
<comment type="caution">
    <text evidence="1">The sequence shown here is derived from an EMBL/GenBank/DDBJ whole genome shotgun (WGS) entry which is preliminary data.</text>
</comment>
<evidence type="ECO:0000313" key="2">
    <source>
        <dbReference type="Proteomes" id="UP001552479"/>
    </source>
</evidence>
<dbReference type="EMBL" id="JBFASG010000044">
    <property type="protein sequence ID" value="MEV4927084.1"/>
    <property type="molecule type" value="Genomic_DNA"/>
</dbReference>
<keyword evidence="2" id="KW-1185">Reference proteome</keyword>
<evidence type="ECO:0000313" key="1">
    <source>
        <dbReference type="EMBL" id="MEV4927084.1"/>
    </source>
</evidence>